<feature type="domain" description="Streptomycin biosynthesis protein StrF" evidence="1">
    <location>
        <begin position="17"/>
        <end position="183"/>
    </location>
</feature>
<evidence type="ECO:0000313" key="3">
    <source>
        <dbReference type="Proteomes" id="UP000662373"/>
    </source>
</evidence>
<reference evidence="2 3" key="1">
    <citation type="submission" date="2020-09" db="EMBL/GenBank/DDBJ databases">
        <title>Draft genome of Gelidibacter salicanalis PAMC21136.</title>
        <authorList>
            <person name="Park H."/>
        </authorList>
    </citation>
    <scope>NUCLEOTIDE SEQUENCE [LARGE SCALE GENOMIC DNA]</scope>
    <source>
        <strain evidence="2 3">PAMC21136</strain>
    </source>
</reference>
<sequence>MISIIIPSRSAVALAAISENIATTIGVPFEIIDYDNTKDGFGICKIYNLCAQKAQFDNLVFCHDDIVFHTAHWGEKLVDILKNNTIGLVGITGATYKSKYPAPWVSIPTQYYRSNLYKGHTAKEIPHDKIYEEVAVIDGCFISMRKTVWKQFKFNETQLHGFHMYDIDISVRVGKEFDIVVARSFEIEHLSDGVFNHVWYKESLHYHKNNESLFPGIMGAEEPDQKCFDGHALKALIFRSRILKMKRTERLRYIFDLLQIYPKLFAFGMLKTLR</sequence>
<organism evidence="2 3">
    <name type="scientific">Gelidibacter salicanalis</name>
    <dbReference type="NCBI Taxonomy" id="291193"/>
    <lineage>
        <taxon>Bacteria</taxon>
        <taxon>Pseudomonadati</taxon>
        <taxon>Bacteroidota</taxon>
        <taxon>Flavobacteriia</taxon>
        <taxon>Flavobacteriales</taxon>
        <taxon>Flavobacteriaceae</taxon>
        <taxon>Gelidibacter</taxon>
    </lineage>
</organism>
<dbReference type="SUPFAM" id="SSF53448">
    <property type="entry name" value="Nucleotide-diphospho-sugar transferases"/>
    <property type="match status" value="1"/>
</dbReference>
<evidence type="ECO:0000259" key="1">
    <source>
        <dbReference type="Pfam" id="PF13712"/>
    </source>
</evidence>
<accession>A0A934NG53</accession>
<proteinExistence type="predicted"/>
<dbReference type="AlphaFoldDB" id="A0A934NG53"/>
<dbReference type="Gene3D" id="3.90.550.10">
    <property type="entry name" value="Spore Coat Polysaccharide Biosynthesis Protein SpsA, Chain A"/>
    <property type="match status" value="1"/>
</dbReference>
<evidence type="ECO:0000313" key="2">
    <source>
        <dbReference type="EMBL" id="MBJ7879166.1"/>
    </source>
</evidence>
<gene>
    <name evidence="2" type="ORF">JEM65_00645</name>
</gene>
<dbReference type="Proteomes" id="UP000662373">
    <property type="component" value="Unassembled WGS sequence"/>
</dbReference>
<dbReference type="InterPro" id="IPR029044">
    <property type="entry name" value="Nucleotide-diphossugar_trans"/>
</dbReference>
<dbReference type="EMBL" id="JAEHJZ010000001">
    <property type="protein sequence ID" value="MBJ7879166.1"/>
    <property type="molecule type" value="Genomic_DNA"/>
</dbReference>
<dbReference type="RefSeq" id="WP_199596613.1">
    <property type="nucleotide sequence ID" value="NZ_JAEHJZ010000001.1"/>
</dbReference>
<keyword evidence="3" id="KW-1185">Reference proteome</keyword>
<protein>
    <recommendedName>
        <fullName evidence="1">Streptomycin biosynthesis protein StrF domain-containing protein</fullName>
    </recommendedName>
</protein>
<comment type="caution">
    <text evidence="2">The sequence shown here is derived from an EMBL/GenBank/DDBJ whole genome shotgun (WGS) entry which is preliminary data.</text>
</comment>
<dbReference type="InterPro" id="IPR059123">
    <property type="entry name" value="StrF_dom"/>
</dbReference>
<dbReference type="Pfam" id="PF13712">
    <property type="entry name" value="Glyco_tranf_2_5"/>
    <property type="match status" value="1"/>
</dbReference>
<name>A0A934NG53_9FLAO</name>